<name>A0ABW7EX59_9BURK</name>
<organism evidence="2 3">
    <name type="scientific">Pelomonas parva</name>
    <dbReference type="NCBI Taxonomy" id="3299032"/>
    <lineage>
        <taxon>Bacteria</taxon>
        <taxon>Pseudomonadati</taxon>
        <taxon>Pseudomonadota</taxon>
        <taxon>Betaproteobacteria</taxon>
        <taxon>Burkholderiales</taxon>
        <taxon>Sphaerotilaceae</taxon>
        <taxon>Roseateles</taxon>
    </lineage>
</organism>
<feature type="domain" description="Siroheme decarboxylase NirL-like HTH" evidence="1">
    <location>
        <begin position="26"/>
        <end position="61"/>
    </location>
</feature>
<dbReference type="Proteomes" id="UP001606210">
    <property type="component" value="Unassembled WGS sequence"/>
</dbReference>
<accession>A0ABW7EX59</accession>
<dbReference type="Pfam" id="PF22451">
    <property type="entry name" value="NirdL-like_HTH"/>
    <property type="match status" value="1"/>
</dbReference>
<keyword evidence="3" id="KW-1185">Reference proteome</keyword>
<evidence type="ECO:0000259" key="1">
    <source>
        <dbReference type="Pfam" id="PF22451"/>
    </source>
</evidence>
<evidence type="ECO:0000313" key="3">
    <source>
        <dbReference type="Proteomes" id="UP001606210"/>
    </source>
</evidence>
<dbReference type="EMBL" id="JBIGHV010000001">
    <property type="protein sequence ID" value="MFG6428944.1"/>
    <property type="molecule type" value="Genomic_DNA"/>
</dbReference>
<proteinExistence type="predicted"/>
<comment type="caution">
    <text evidence="2">The sequence shown here is derived from an EMBL/GenBank/DDBJ whole genome shotgun (WGS) entry which is preliminary data.</text>
</comment>
<gene>
    <name evidence="2" type="ORF">ACG00Y_03420</name>
</gene>
<sequence>MVARLAGFVTCERHTIDIAAGLEHGEGLPLCSRPYAACARPPGCSEQRVLTHLNAWRRSGQLEGLTLKPPPTPVPRPGLLALWRQVALPAALPARLLALPGMDRVVPGPGSPAWPWRLSVVMCTAPLRDAAPWRERLAEAGLAAPPDACLPLRIEQPRDQALLFDTGDAQGGG</sequence>
<dbReference type="InterPro" id="IPR053953">
    <property type="entry name" value="NirdL-like_HTH"/>
</dbReference>
<evidence type="ECO:0000313" key="2">
    <source>
        <dbReference type="EMBL" id="MFG6428944.1"/>
    </source>
</evidence>
<protein>
    <recommendedName>
        <fullName evidence="1">Siroheme decarboxylase NirL-like HTH domain-containing protein</fullName>
    </recommendedName>
</protein>
<dbReference type="RefSeq" id="WP_394475974.1">
    <property type="nucleotide sequence ID" value="NZ_JBIGHV010000001.1"/>
</dbReference>
<reference evidence="2 3" key="1">
    <citation type="submission" date="2024-08" db="EMBL/GenBank/DDBJ databases">
        <authorList>
            <person name="Lu H."/>
        </authorList>
    </citation>
    <scope>NUCLEOTIDE SEQUENCE [LARGE SCALE GENOMIC DNA]</scope>
    <source>
        <strain evidence="2 3">LYH14W</strain>
    </source>
</reference>